<dbReference type="Pfam" id="PF13188">
    <property type="entry name" value="PAS_8"/>
    <property type="match status" value="1"/>
</dbReference>
<evidence type="ECO:0000256" key="2">
    <source>
        <dbReference type="ARBA" id="ARBA00012438"/>
    </source>
</evidence>
<dbReference type="AlphaFoldDB" id="A0A932MPD7"/>
<sequence>MGGCGPEVKQTAEPARRQERMLRRAEQLAGMGSWHWEIGTNTLIWSDELCRIYGLEPGTALSYEVFINRIHPDDRARVHAAVAAALESGKPFRHQERIIRPDGQMRVLDSQAEVERDEADRPVSMFGLCRDITEEVRARDALLERERRFAKLFHASPVATALTTLAEGRFVDVNARFLDITGYSREELLGLAPQVLRLWSPPEDREGFLARLREAGTLRESTVSYLDRTGNERRALAAVELVEIDGEDCLLTLLWRT</sequence>
<accession>A0A932MPD7</accession>
<feature type="domain" description="PAS" evidence="6">
    <location>
        <begin position="145"/>
        <end position="215"/>
    </location>
</feature>
<evidence type="ECO:0000256" key="5">
    <source>
        <dbReference type="ARBA" id="ARBA00022777"/>
    </source>
</evidence>
<dbReference type="Pfam" id="PF08447">
    <property type="entry name" value="PAS_3"/>
    <property type="match status" value="1"/>
</dbReference>
<dbReference type="Gene3D" id="3.30.450.20">
    <property type="entry name" value="PAS domain"/>
    <property type="match status" value="2"/>
</dbReference>
<evidence type="ECO:0000259" key="7">
    <source>
        <dbReference type="PROSITE" id="PS50113"/>
    </source>
</evidence>
<dbReference type="SMART" id="SM00091">
    <property type="entry name" value="PAS"/>
    <property type="match status" value="2"/>
</dbReference>
<dbReference type="EC" id="2.7.13.3" evidence="2"/>
<dbReference type="InterPro" id="IPR035965">
    <property type="entry name" value="PAS-like_dom_sf"/>
</dbReference>
<evidence type="ECO:0000313" key="9">
    <source>
        <dbReference type="Proteomes" id="UP000782312"/>
    </source>
</evidence>
<dbReference type="SUPFAM" id="SSF55785">
    <property type="entry name" value="PYP-like sensor domain (PAS domain)"/>
    <property type="match status" value="2"/>
</dbReference>
<dbReference type="PANTHER" id="PTHR43304:SF1">
    <property type="entry name" value="PAC DOMAIN-CONTAINING PROTEIN"/>
    <property type="match status" value="1"/>
</dbReference>
<dbReference type="InterPro" id="IPR013655">
    <property type="entry name" value="PAS_fold_3"/>
</dbReference>
<reference evidence="8" key="1">
    <citation type="submission" date="2020-07" db="EMBL/GenBank/DDBJ databases">
        <title>Huge and variable diversity of episymbiotic CPR bacteria and DPANN archaea in groundwater ecosystems.</title>
        <authorList>
            <person name="He C.Y."/>
            <person name="Keren R."/>
            <person name="Whittaker M."/>
            <person name="Farag I.F."/>
            <person name="Doudna J."/>
            <person name="Cate J.H.D."/>
            <person name="Banfield J.F."/>
        </authorList>
    </citation>
    <scope>NUCLEOTIDE SEQUENCE</scope>
    <source>
        <strain evidence="8">NC_groundwater_763_Ag_S-0.2um_68_21</strain>
    </source>
</reference>
<dbReference type="SMART" id="SM00086">
    <property type="entry name" value="PAC"/>
    <property type="match status" value="1"/>
</dbReference>
<evidence type="ECO:0000256" key="3">
    <source>
        <dbReference type="ARBA" id="ARBA00022553"/>
    </source>
</evidence>
<dbReference type="InterPro" id="IPR052162">
    <property type="entry name" value="Sensor_kinase/Photoreceptor"/>
</dbReference>
<evidence type="ECO:0000313" key="8">
    <source>
        <dbReference type="EMBL" id="MBI3128743.1"/>
    </source>
</evidence>
<keyword evidence="4" id="KW-0808">Transferase</keyword>
<feature type="domain" description="PAS" evidence="6">
    <location>
        <begin position="45"/>
        <end position="89"/>
    </location>
</feature>
<name>A0A932MPD7_UNCTE</name>
<dbReference type="Proteomes" id="UP000782312">
    <property type="component" value="Unassembled WGS sequence"/>
</dbReference>
<gene>
    <name evidence="8" type="ORF">HYZ11_14155</name>
</gene>
<keyword evidence="5" id="KW-0418">Kinase</keyword>
<dbReference type="InterPro" id="IPR000700">
    <property type="entry name" value="PAS-assoc_C"/>
</dbReference>
<dbReference type="GO" id="GO:0004673">
    <property type="term" value="F:protein histidine kinase activity"/>
    <property type="evidence" value="ECO:0007669"/>
    <property type="project" value="UniProtKB-EC"/>
</dbReference>
<dbReference type="PANTHER" id="PTHR43304">
    <property type="entry name" value="PHYTOCHROME-LIKE PROTEIN CPH1"/>
    <property type="match status" value="1"/>
</dbReference>
<comment type="catalytic activity">
    <reaction evidence="1">
        <text>ATP + protein L-histidine = ADP + protein N-phospho-L-histidine.</text>
        <dbReference type="EC" id="2.7.13.3"/>
    </reaction>
</comment>
<evidence type="ECO:0000256" key="4">
    <source>
        <dbReference type="ARBA" id="ARBA00022679"/>
    </source>
</evidence>
<feature type="domain" description="PAC" evidence="7">
    <location>
        <begin position="92"/>
        <end position="144"/>
    </location>
</feature>
<dbReference type="Gene3D" id="2.10.70.100">
    <property type="match status" value="1"/>
</dbReference>
<dbReference type="InterPro" id="IPR000014">
    <property type="entry name" value="PAS"/>
</dbReference>
<organism evidence="8 9">
    <name type="scientific">Tectimicrobiota bacterium</name>
    <dbReference type="NCBI Taxonomy" id="2528274"/>
    <lineage>
        <taxon>Bacteria</taxon>
        <taxon>Pseudomonadati</taxon>
        <taxon>Nitrospinota/Tectimicrobiota group</taxon>
        <taxon>Candidatus Tectimicrobiota</taxon>
    </lineage>
</organism>
<evidence type="ECO:0000259" key="6">
    <source>
        <dbReference type="PROSITE" id="PS50112"/>
    </source>
</evidence>
<evidence type="ECO:0000256" key="1">
    <source>
        <dbReference type="ARBA" id="ARBA00000085"/>
    </source>
</evidence>
<dbReference type="PROSITE" id="PS50112">
    <property type="entry name" value="PAS"/>
    <property type="match status" value="2"/>
</dbReference>
<dbReference type="NCBIfam" id="TIGR00229">
    <property type="entry name" value="sensory_box"/>
    <property type="match status" value="2"/>
</dbReference>
<comment type="caution">
    <text evidence="8">The sequence shown here is derived from an EMBL/GenBank/DDBJ whole genome shotgun (WGS) entry which is preliminary data.</text>
</comment>
<dbReference type="InterPro" id="IPR001610">
    <property type="entry name" value="PAC"/>
</dbReference>
<protein>
    <recommendedName>
        <fullName evidence="2">histidine kinase</fullName>
        <ecNumber evidence="2">2.7.13.3</ecNumber>
    </recommendedName>
</protein>
<keyword evidence="3" id="KW-0597">Phosphoprotein</keyword>
<dbReference type="PROSITE" id="PS50113">
    <property type="entry name" value="PAC"/>
    <property type="match status" value="1"/>
</dbReference>
<dbReference type="CDD" id="cd00130">
    <property type="entry name" value="PAS"/>
    <property type="match status" value="2"/>
</dbReference>
<dbReference type="EMBL" id="JACPUR010000035">
    <property type="protein sequence ID" value="MBI3128743.1"/>
    <property type="molecule type" value="Genomic_DNA"/>
</dbReference>
<proteinExistence type="predicted"/>